<dbReference type="SUPFAM" id="SSF53335">
    <property type="entry name" value="S-adenosyl-L-methionine-dependent methyltransferases"/>
    <property type="match status" value="1"/>
</dbReference>
<dbReference type="RefSeq" id="WP_371942389.1">
    <property type="nucleotide sequence ID" value="NZ_JAXCEH010000011.1"/>
</dbReference>
<keyword evidence="2" id="KW-0808">Transferase</keyword>
<dbReference type="GO" id="GO:0008168">
    <property type="term" value="F:methyltransferase activity"/>
    <property type="evidence" value="ECO:0007669"/>
    <property type="project" value="UniProtKB-KW"/>
</dbReference>
<dbReference type="Gene3D" id="1.10.287.1350">
    <property type="match status" value="1"/>
</dbReference>
<protein>
    <submittedName>
        <fullName evidence="6">Methyltransferase</fullName>
    </submittedName>
</protein>
<dbReference type="Gene3D" id="1.10.10.10">
    <property type="entry name" value="Winged helix-like DNA-binding domain superfamily/Winged helix DNA-binding domain"/>
    <property type="match status" value="1"/>
</dbReference>
<dbReference type="PANTHER" id="PTHR43712:SF2">
    <property type="entry name" value="O-METHYLTRANSFERASE CICE"/>
    <property type="match status" value="1"/>
</dbReference>
<reference evidence="6 7" key="1">
    <citation type="submission" date="2023-11" db="EMBL/GenBank/DDBJ databases">
        <title>Actinomadura monticuli sp. nov., isolated from volcanic ash.</title>
        <authorList>
            <person name="Lee S.D."/>
            <person name="Yang H."/>
            <person name="Kim I.S."/>
        </authorList>
    </citation>
    <scope>NUCLEOTIDE SEQUENCE [LARGE SCALE GENOMIC DNA]</scope>
    <source>
        <strain evidence="6 7">DSM 45346</strain>
    </source>
</reference>
<name>A0ABV4R058_9ACTN</name>
<dbReference type="InterPro" id="IPR001077">
    <property type="entry name" value="COMT_C"/>
</dbReference>
<dbReference type="InterPro" id="IPR012967">
    <property type="entry name" value="COMT_dimerisation"/>
</dbReference>
<dbReference type="InterPro" id="IPR016461">
    <property type="entry name" value="COMT-like"/>
</dbReference>
<evidence type="ECO:0000259" key="4">
    <source>
        <dbReference type="Pfam" id="PF00891"/>
    </source>
</evidence>
<sequence length="363" mass="39157">MTDTTTAVPQRDEDDPADRAAFDVLAALPARHRLMMLTMGRVIAPVVWALTELGVPDRLAGGPLPVGELARATGTHEPTLLRLLRAAASFGVFAEEPDGGFRLTPMAEFLRADAEQSVRDLVLMNGTELFWRPYEAVLHTARTGEPAFDHVFGESLFEYLEDRPELAGIFHRAMTAASRRGSAAVAAVIDLPPGSRVADVGGGQGYLLAEVLRRHPGCRGLLFDRPAAVEDALGFLAERDLAGRTECVAGDFFTEVPAGCDAYLLKHVLHDWGDDDVVRILRNVRRAAGDDGRVHVIEMVTGEINTLDVVRLLDIDMLVSAGGRERSAGEYRRLAAAAGLRLTGRRAAAGTTVLEFRAEVSAG</sequence>
<dbReference type="SUPFAM" id="SSF46785">
    <property type="entry name" value="Winged helix' DNA-binding domain"/>
    <property type="match status" value="1"/>
</dbReference>
<dbReference type="EMBL" id="JAXCEH010000011">
    <property type="protein sequence ID" value="MFA1555663.1"/>
    <property type="molecule type" value="Genomic_DNA"/>
</dbReference>
<dbReference type="Pfam" id="PF08100">
    <property type="entry name" value="Dimerisation"/>
    <property type="match status" value="1"/>
</dbReference>
<evidence type="ECO:0000256" key="2">
    <source>
        <dbReference type="ARBA" id="ARBA00022679"/>
    </source>
</evidence>
<dbReference type="Gene3D" id="3.40.50.150">
    <property type="entry name" value="Vaccinia Virus protein VP39"/>
    <property type="match status" value="1"/>
</dbReference>
<organism evidence="6 7">
    <name type="scientific">Actinomadura chokoriensis</name>
    <dbReference type="NCBI Taxonomy" id="454156"/>
    <lineage>
        <taxon>Bacteria</taxon>
        <taxon>Bacillati</taxon>
        <taxon>Actinomycetota</taxon>
        <taxon>Actinomycetes</taxon>
        <taxon>Streptosporangiales</taxon>
        <taxon>Thermomonosporaceae</taxon>
        <taxon>Actinomadura</taxon>
    </lineage>
</organism>
<keyword evidence="3" id="KW-0949">S-adenosyl-L-methionine</keyword>
<dbReference type="PIRSF" id="PIRSF005739">
    <property type="entry name" value="O-mtase"/>
    <property type="match status" value="1"/>
</dbReference>
<dbReference type="PROSITE" id="PS51683">
    <property type="entry name" value="SAM_OMT_II"/>
    <property type="match status" value="1"/>
</dbReference>
<dbReference type="PANTHER" id="PTHR43712">
    <property type="entry name" value="PUTATIVE (AFU_ORTHOLOGUE AFUA_4G14580)-RELATED"/>
    <property type="match status" value="1"/>
</dbReference>
<proteinExistence type="predicted"/>
<dbReference type="Pfam" id="PF00891">
    <property type="entry name" value="Methyltransf_2"/>
    <property type="match status" value="1"/>
</dbReference>
<evidence type="ECO:0000313" key="7">
    <source>
        <dbReference type="Proteomes" id="UP001569904"/>
    </source>
</evidence>
<dbReference type="Proteomes" id="UP001569904">
    <property type="component" value="Unassembled WGS sequence"/>
</dbReference>
<dbReference type="InterPro" id="IPR036390">
    <property type="entry name" value="WH_DNA-bd_sf"/>
</dbReference>
<comment type="caution">
    <text evidence="6">The sequence shown here is derived from an EMBL/GenBank/DDBJ whole genome shotgun (WGS) entry which is preliminary data.</text>
</comment>
<evidence type="ECO:0000256" key="1">
    <source>
        <dbReference type="ARBA" id="ARBA00022603"/>
    </source>
</evidence>
<dbReference type="InterPro" id="IPR036388">
    <property type="entry name" value="WH-like_DNA-bd_sf"/>
</dbReference>
<keyword evidence="1 6" id="KW-0489">Methyltransferase</keyword>
<dbReference type="InterPro" id="IPR029063">
    <property type="entry name" value="SAM-dependent_MTases_sf"/>
</dbReference>
<dbReference type="CDD" id="cd02440">
    <property type="entry name" value="AdoMet_MTases"/>
    <property type="match status" value="1"/>
</dbReference>
<evidence type="ECO:0000259" key="5">
    <source>
        <dbReference type="Pfam" id="PF08100"/>
    </source>
</evidence>
<gene>
    <name evidence="6" type="ORF">SM436_18400</name>
</gene>
<evidence type="ECO:0000256" key="3">
    <source>
        <dbReference type="ARBA" id="ARBA00022691"/>
    </source>
</evidence>
<feature type="domain" description="O-methyltransferase dimerisation" evidence="5">
    <location>
        <begin position="42"/>
        <end position="110"/>
    </location>
</feature>
<evidence type="ECO:0000313" key="6">
    <source>
        <dbReference type="EMBL" id="MFA1555663.1"/>
    </source>
</evidence>
<feature type="domain" description="O-methyltransferase C-terminal" evidence="4">
    <location>
        <begin position="142"/>
        <end position="340"/>
    </location>
</feature>
<keyword evidence="7" id="KW-1185">Reference proteome</keyword>
<accession>A0ABV4R058</accession>
<dbReference type="GO" id="GO:0032259">
    <property type="term" value="P:methylation"/>
    <property type="evidence" value="ECO:0007669"/>
    <property type="project" value="UniProtKB-KW"/>
</dbReference>